<evidence type="ECO:0000256" key="5">
    <source>
        <dbReference type="ARBA" id="ARBA00023136"/>
    </source>
</evidence>
<evidence type="ECO:0000313" key="8">
    <source>
        <dbReference type="EMBL" id="MBB3943878.1"/>
    </source>
</evidence>
<feature type="transmembrane region" description="Helical" evidence="6">
    <location>
        <begin position="41"/>
        <end position="61"/>
    </location>
</feature>
<dbReference type="PANTHER" id="PTHR38459:SF1">
    <property type="entry name" value="PROPHAGE BACTOPRENOL-LINKED GLUCOSE TRANSLOCASE HOMOLOG"/>
    <property type="match status" value="1"/>
</dbReference>
<dbReference type="Proteomes" id="UP000581447">
    <property type="component" value="Unassembled WGS sequence"/>
</dbReference>
<evidence type="ECO:0000256" key="6">
    <source>
        <dbReference type="SAM" id="Phobius"/>
    </source>
</evidence>
<dbReference type="Pfam" id="PF04138">
    <property type="entry name" value="GtrA_DPMS_TM"/>
    <property type="match status" value="1"/>
</dbReference>
<dbReference type="GO" id="GO:0005886">
    <property type="term" value="C:plasma membrane"/>
    <property type="evidence" value="ECO:0007669"/>
    <property type="project" value="TreeGrafter"/>
</dbReference>
<keyword evidence="4 6" id="KW-1133">Transmembrane helix</keyword>
<reference evidence="8 9" key="1">
    <citation type="submission" date="2020-08" db="EMBL/GenBank/DDBJ databases">
        <title>Genomic Encyclopedia of Type Strains, Phase IV (KMG-IV): sequencing the most valuable type-strain genomes for metagenomic binning, comparative biology and taxonomic classification.</title>
        <authorList>
            <person name="Goeker M."/>
        </authorList>
    </citation>
    <scope>NUCLEOTIDE SEQUENCE [LARGE SCALE GENOMIC DNA]</scope>
    <source>
        <strain evidence="8 9">DSM 29050</strain>
    </source>
</reference>
<keyword evidence="3 6" id="KW-0812">Transmembrane</keyword>
<name>A0A840B0J2_9SPHN</name>
<evidence type="ECO:0000313" key="9">
    <source>
        <dbReference type="Proteomes" id="UP000581447"/>
    </source>
</evidence>
<feature type="transmembrane region" description="Helical" evidence="6">
    <location>
        <begin position="82"/>
        <end position="105"/>
    </location>
</feature>
<keyword evidence="9" id="KW-1185">Reference proteome</keyword>
<proteinExistence type="inferred from homology"/>
<comment type="caution">
    <text evidence="8">The sequence shown here is derived from an EMBL/GenBank/DDBJ whole genome shotgun (WGS) entry which is preliminary data.</text>
</comment>
<dbReference type="RefSeq" id="WP_322788808.1">
    <property type="nucleotide sequence ID" value="NZ_BAABBG010000022.1"/>
</dbReference>
<evidence type="ECO:0000256" key="4">
    <source>
        <dbReference type="ARBA" id="ARBA00022989"/>
    </source>
</evidence>
<keyword evidence="5 6" id="KW-0472">Membrane</keyword>
<protein>
    <submittedName>
        <fullName evidence="8">Putative flippase GtrA</fullName>
    </submittedName>
</protein>
<dbReference type="PANTHER" id="PTHR38459">
    <property type="entry name" value="PROPHAGE BACTOPRENOL-LINKED GLUCOSE TRANSLOCASE HOMOLOG"/>
    <property type="match status" value="1"/>
</dbReference>
<evidence type="ECO:0000256" key="3">
    <source>
        <dbReference type="ARBA" id="ARBA00022692"/>
    </source>
</evidence>
<gene>
    <name evidence="8" type="ORF">GGR91_002142</name>
</gene>
<comment type="subcellular location">
    <subcellularLocation>
        <location evidence="1">Membrane</location>
        <topology evidence="1">Multi-pass membrane protein</topology>
    </subcellularLocation>
</comment>
<feature type="transmembrane region" description="Helical" evidence="6">
    <location>
        <begin position="111"/>
        <end position="131"/>
    </location>
</feature>
<organism evidence="8 9">
    <name type="scientific">Sphingorhabdus rigui</name>
    <dbReference type="NCBI Taxonomy" id="1282858"/>
    <lineage>
        <taxon>Bacteria</taxon>
        <taxon>Pseudomonadati</taxon>
        <taxon>Pseudomonadota</taxon>
        <taxon>Alphaproteobacteria</taxon>
        <taxon>Sphingomonadales</taxon>
        <taxon>Sphingomonadaceae</taxon>
        <taxon>Sphingorhabdus</taxon>
    </lineage>
</organism>
<evidence type="ECO:0000256" key="1">
    <source>
        <dbReference type="ARBA" id="ARBA00004141"/>
    </source>
</evidence>
<sequence length="139" mass="14920">MIKLANRLRGNVFLRYVAVSIGALAADMIVFLLLLETGMPGTAASAFGYSVGIFAHWILSSRKVFHDRVSEKGSAARTRQKAMFLASALIGLVLTIIVVGAGTALGMDPRVAKVVAIATSFLLTYLLRNVVIFRQASVH</sequence>
<dbReference type="AlphaFoldDB" id="A0A840B0J2"/>
<dbReference type="GO" id="GO:0000271">
    <property type="term" value="P:polysaccharide biosynthetic process"/>
    <property type="evidence" value="ECO:0007669"/>
    <property type="project" value="InterPro"/>
</dbReference>
<dbReference type="InterPro" id="IPR051401">
    <property type="entry name" value="GtrA_CellWall_Glycosyl"/>
</dbReference>
<evidence type="ECO:0000256" key="2">
    <source>
        <dbReference type="ARBA" id="ARBA00009399"/>
    </source>
</evidence>
<dbReference type="EMBL" id="JACIEA010000003">
    <property type="protein sequence ID" value="MBB3943878.1"/>
    <property type="molecule type" value="Genomic_DNA"/>
</dbReference>
<feature type="domain" description="GtrA/DPMS transmembrane" evidence="7">
    <location>
        <begin position="15"/>
        <end position="133"/>
    </location>
</feature>
<feature type="transmembrane region" description="Helical" evidence="6">
    <location>
        <begin position="12"/>
        <end position="35"/>
    </location>
</feature>
<comment type="similarity">
    <text evidence="2">Belongs to the GtrA family.</text>
</comment>
<dbReference type="InterPro" id="IPR007267">
    <property type="entry name" value="GtrA_DPMS_TM"/>
</dbReference>
<evidence type="ECO:0000259" key="7">
    <source>
        <dbReference type="Pfam" id="PF04138"/>
    </source>
</evidence>
<accession>A0A840B0J2</accession>